<organism evidence="2 3">
    <name type="scientific">candidate division WOR-1 bacterium RIFCSPHIGHO2_01_FULL_53_15</name>
    <dbReference type="NCBI Taxonomy" id="1802564"/>
    <lineage>
        <taxon>Bacteria</taxon>
        <taxon>Bacillati</taxon>
        <taxon>Saganbacteria</taxon>
    </lineage>
</organism>
<evidence type="ECO:0000313" key="2">
    <source>
        <dbReference type="EMBL" id="OGB90192.1"/>
    </source>
</evidence>
<dbReference type="Pfam" id="PF18480">
    <property type="entry name" value="DUF5615"/>
    <property type="match status" value="1"/>
</dbReference>
<evidence type="ECO:0000259" key="1">
    <source>
        <dbReference type="Pfam" id="PF18480"/>
    </source>
</evidence>
<protein>
    <recommendedName>
        <fullName evidence="1">DUF5615 domain-containing protein</fullName>
    </recommendedName>
</protein>
<evidence type="ECO:0000313" key="3">
    <source>
        <dbReference type="Proteomes" id="UP000178724"/>
    </source>
</evidence>
<accession>A0A1F4Q4L3</accession>
<reference evidence="2 3" key="1">
    <citation type="journal article" date="2016" name="Nat. Commun.">
        <title>Thousands of microbial genomes shed light on interconnected biogeochemical processes in an aquifer system.</title>
        <authorList>
            <person name="Anantharaman K."/>
            <person name="Brown C.T."/>
            <person name="Hug L.A."/>
            <person name="Sharon I."/>
            <person name="Castelle C.J."/>
            <person name="Probst A.J."/>
            <person name="Thomas B.C."/>
            <person name="Singh A."/>
            <person name="Wilkins M.J."/>
            <person name="Karaoz U."/>
            <person name="Brodie E.L."/>
            <person name="Williams K.H."/>
            <person name="Hubbard S.S."/>
            <person name="Banfield J.F."/>
        </authorList>
    </citation>
    <scope>NUCLEOTIDE SEQUENCE [LARGE SCALE GENOMIC DNA]</scope>
</reference>
<dbReference type="InterPro" id="IPR041049">
    <property type="entry name" value="DUF5615"/>
</dbReference>
<feature type="domain" description="DUF5615" evidence="1">
    <location>
        <begin position="3"/>
        <end position="112"/>
    </location>
</feature>
<proteinExistence type="predicted"/>
<sequence length="120" mass="13954">MVKFLVDANLPYSSKMLLKKLGFDAVHVRDVKLNTASDEKIFRYAQRQGRIILTRDLDFAAAIKFRPGKHQGIIVMRISYLMTAQQINGILEDFMRNVSRAKLKKSLVILEIGRYRLRRD</sequence>
<dbReference type="AlphaFoldDB" id="A0A1F4Q4L3"/>
<name>A0A1F4Q4L3_UNCSA</name>
<dbReference type="EMBL" id="METM01000014">
    <property type="protein sequence ID" value="OGB90192.1"/>
    <property type="molecule type" value="Genomic_DNA"/>
</dbReference>
<gene>
    <name evidence="2" type="ORF">A2625_04335</name>
</gene>
<comment type="caution">
    <text evidence="2">The sequence shown here is derived from an EMBL/GenBank/DDBJ whole genome shotgun (WGS) entry which is preliminary data.</text>
</comment>
<dbReference type="Proteomes" id="UP000178724">
    <property type="component" value="Unassembled WGS sequence"/>
</dbReference>